<evidence type="ECO:0000256" key="1">
    <source>
        <dbReference type="SAM" id="Phobius"/>
    </source>
</evidence>
<keyword evidence="1" id="KW-0812">Transmembrane</keyword>
<dbReference type="InterPro" id="IPR045728">
    <property type="entry name" value="DUF6082"/>
</dbReference>
<dbReference type="Proteomes" id="UP000294947">
    <property type="component" value="Unassembled WGS sequence"/>
</dbReference>
<dbReference type="EMBL" id="SMKW01000173">
    <property type="protein sequence ID" value="TDD33195.1"/>
    <property type="molecule type" value="Genomic_DNA"/>
</dbReference>
<reference evidence="2 3" key="1">
    <citation type="submission" date="2019-03" db="EMBL/GenBank/DDBJ databases">
        <title>Draft genome sequences of novel Actinobacteria.</title>
        <authorList>
            <person name="Sahin N."/>
            <person name="Ay H."/>
            <person name="Saygin H."/>
        </authorList>
    </citation>
    <scope>NUCLEOTIDE SEQUENCE [LARGE SCALE GENOMIC DNA]</scope>
    <source>
        <strain evidence="2 3">7K502</strain>
    </source>
</reference>
<dbReference type="Pfam" id="PF19560">
    <property type="entry name" value="DUF6082"/>
    <property type="match status" value="1"/>
</dbReference>
<dbReference type="AlphaFoldDB" id="A0A4R4XPV8"/>
<keyword evidence="3" id="KW-1185">Reference proteome</keyword>
<sequence>MPIDTSDIKGGADHVILPKPPRRLPGKPTKKHVLYTTFSLSILAIIAAVLVSPLALVLFESNQIDWSRLSNIGETYGAASAILSSIGIVGISLSLLLQRRQAKVAEEQVIREHYVRLVETSIEDPSLMSCWGAWAGEETAPELPDREQTRRQIFASLIIGSLYSSHQLRGADGSYERMRLRWFFQGEVGRRYWPITREGWMSLRQDRRTREFVKMAEEEYLKAIASGPPIIPAIYPTQEIQRETDTKPKPRRRYPSVLRASAVGLVGVVGTILFHRAFRRTIGRR</sequence>
<name>A0A4R4XPV8_9PSEU</name>
<dbReference type="RefSeq" id="WP_132495545.1">
    <property type="nucleotide sequence ID" value="NZ_SMKW01000173.1"/>
</dbReference>
<comment type="caution">
    <text evidence="2">The sequence shown here is derived from an EMBL/GenBank/DDBJ whole genome shotgun (WGS) entry which is preliminary data.</text>
</comment>
<feature type="transmembrane region" description="Helical" evidence="1">
    <location>
        <begin position="257"/>
        <end position="278"/>
    </location>
</feature>
<feature type="transmembrane region" description="Helical" evidence="1">
    <location>
        <begin position="33"/>
        <end position="56"/>
    </location>
</feature>
<keyword evidence="1" id="KW-0472">Membrane</keyword>
<feature type="transmembrane region" description="Helical" evidence="1">
    <location>
        <begin position="76"/>
        <end position="97"/>
    </location>
</feature>
<dbReference type="OrthoDB" id="4171124at2"/>
<proteinExistence type="predicted"/>
<evidence type="ECO:0000313" key="2">
    <source>
        <dbReference type="EMBL" id="TDD33195.1"/>
    </source>
</evidence>
<protein>
    <submittedName>
        <fullName evidence="2">Uncharacterized protein</fullName>
    </submittedName>
</protein>
<evidence type="ECO:0000313" key="3">
    <source>
        <dbReference type="Proteomes" id="UP000294947"/>
    </source>
</evidence>
<accession>A0A4R4XPV8</accession>
<keyword evidence="1" id="KW-1133">Transmembrane helix</keyword>
<organism evidence="2 3">
    <name type="scientific">Saccharopolyspora elongata</name>
    <dbReference type="NCBI Taxonomy" id="2530387"/>
    <lineage>
        <taxon>Bacteria</taxon>
        <taxon>Bacillati</taxon>
        <taxon>Actinomycetota</taxon>
        <taxon>Actinomycetes</taxon>
        <taxon>Pseudonocardiales</taxon>
        <taxon>Pseudonocardiaceae</taxon>
        <taxon>Saccharopolyspora</taxon>
    </lineage>
</organism>
<gene>
    <name evidence="2" type="ORF">E1288_45745</name>
</gene>